<name>A0A2N6NS38_BEABA</name>
<accession>A0A2N6NS38</accession>
<dbReference type="Proteomes" id="UP000235728">
    <property type="component" value="Unassembled WGS sequence"/>
</dbReference>
<feature type="region of interest" description="Disordered" evidence="1">
    <location>
        <begin position="1"/>
        <end position="29"/>
    </location>
</feature>
<organism evidence="2 3">
    <name type="scientific">Beauveria bassiana</name>
    <name type="common">White muscardine disease fungus</name>
    <name type="synonym">Tritirachium shiotae</name>
    <dbReference type="NCBI Taxonomy" id="176275"/>
    <lineage>
        <taxon>Eukaryota</taxon>
        <taxon>Fungi</taxon>
        <taxon>Dikarya</taxon>
        <taxon>Ascomycota</taxon>
        <taxon>Pezizomycotina</taxon>
        <taxon>Sordariomycetes</taxon>
        <taxon>Hypocreomycetidae</taxon>
        <taxon>Hypocreales</taxon>
        <taxon>Cordycipitaceae</taxon>
        <taxon>Beauveria</taxon>
    </lineage>
</organism>
<reference evidence="2 3" key="1">
    <citation type="journal article" date="2016" name="Appl. Microbiol. Biotechnol.">
        <title>Characterization of T-DNA insertion mutants with decreased virulence in the entomopathogenic fungus Beauveria bassiana JEF-007.</title>
        <authorList>
            <person name="Kim S."/>
            <person name="Lee S.J."/>
            <person name="Nai Y.S."/>
            <person name="Yu J.S."/>
            <person name="Lee M.R."/>
            <person name="Yang Y.T."/>
            <person name="Kim J.S."/>
        </authorList>
    </citation>
    <scope>NUCLEOTIDE SEQUENCE [LARGE SCALE GENOMIC DNA]</scope>
    <source>
        <strain evidence="2 3">JEF-007</strain>
    </source>
</reference>
<comment type="caution">
    <text evidence="2">The sequence shown here is derived from an EMBL/GenBank/DDBJ whole genome shotgun (WGS) entry which is preliminary data.</text>
</comment>
<gene>
    <name evidence="2" type="ORF">BM221_004721</name>
</gene>
<proteinExistence type="predicted"/>
<sequence length="76" mass="8265">MAWSVKEANKRGPVTYMQTSPEVRGSAQSLASSSSIPMPFVFFDEADQPATRSPPWLSLSGQHVPHQVRAAIAELP</sequence>
<evidence type="ECO:0000313" key="2">
    <source>
        <dbReference type="EMBL" id="PMB70073.1"/>
    </source>
</evidence>
<protein>
    <submittedName>
        <fullName evidence="2">Uncharacterized protein</fullName>
    </submittedName>
</protein>
<evidence type="ECO:0000313" key="3">
    <source>
        <dbReference type="Proteomes" id="UP000235728"/>
    </source>
</evidence>
<dbReference type="EMBL" id="MRVG01000004">
    <property type="protein sequence ID" value="PMB70073.1"/>
    <property type="molecule type" value="Genomic_DNA"/>
</dbReference>
<dbReference type="AlphaFoldDB" id="A0A2N6NS38"/>
<evidence type="ECO:0000256" key="1">
    <source>
        <dbReference type="SAM" id="MobiDB-lite"/>
    </source>
</evidence>